<keyword evidence="2 7" id="KW-0963">Cytoplasm</keyword>
<dbReference type="Gene3D" id="6.10.250.3160">
    <property type="match status" value="1"/>
</dbReference>
<feature type="binding site" evidence="7">
    <location>
        <begin position="492"/>
        <end position="493"/>
    </location>
    <ligand>
        <name>ATP</name>
        <dbReference type="ChEBI" id="CHEBI:30616"/>
    </ligand>
</feature>
<dbReference type="FunCoup" id="A0A286U8D3">
    <property type="interactions" value="78"/>
</dbReference>
<feature type="zinc finger region" description="C3H1-type" evidence="8">
    <location>
        <begin position="54"/>
        <end position="83"/>
    </location>
</feature>
<dbReference type="EMBL" id="NBII01000009">
    <property type="protein sequence ID" value="PAV15831.1"/>
    <property type="molecule type" value="Genomic_DNA"/>
</dbReference>
<feature type="binding site" evidence="7">
    <location>
        <position position="347"/>
    </location>
    <ligand>
        <name>ATP</name>
        <dbReference type="ChEBI" id="CHEBI:30616"/>
    </ligand>
</feature>
<comment type="subunit">
    <text evidence="7">Homodimer. Forms a heterotrimer with a catalytic subunit PAN2 to form the poly(A)-nuclease (PAN) deadenylation complex. Interacts (via PAM-2 motif) with poly(A)-binding protein PAB1 (via PABC domain), conferring substrate specificity of the enzyme complex.</text>
</comment>
<evidence type="ECO:0000256" key="6">
    <source>
        <dbReference type="ARBA" id="ARBA00023054"/>
    </source>
</evidence>
<dbReference type="GO" id="GO:0000932">
    <property type="term" value="C:P-body"/>
    <property type="evidence" value="ECO:0007669"/>
    <property type="project" value="TreeGrafter"/>
</dbReference>
<dbReference type="Gene3D" id="1.20.5.5160">
    <property type="match status" value="1"/>
</dbReference>
<evidence type="ECO:0000313" key="11">
    <source>
        <dbReference type="EMBL" id="PAV15831.1"/>
    </source>
</evidence>
<dbReference type="GO" id="GO:0031251">
    <property type="term" value="C:PAN complex"/>
    <property type="evidence" value="ECO:0007669"/>
    <property type="project" value="UniProtKB-UniRule"/>
</dbReference>
<evidence type="ECO:0000256" key="2">
    <source>
        <dbReference type="ARBA" id="ARBA00022490"/>
    </source>
</evidence>
<evidence type="ECO:0000256" key="4">
    <source>
        <dbReference type="ARBA" id="ARBA00022741"/>
    </source>
</evidence>
<feature type="coiled-coil region" evidence="7">
    <location>
        <begin position="591"/>
        <end position="629"/>
    </location>
</feature>
<dbReference type="HAMAP" id="MF_03181">
    <property type="entry name" value="PAN3"/>
    <property type="match status" value="1"/>
</dbReference>
<reference evidence="11 12" key="1">
    <citation type="journal article" date="2017" name="Mol. Ecol.">
        <title>Comparative and population genomic landscape of Phellinus noxius: A hypervariable fungus causing root rot in trees.</title>
        <authorList>
            <person name="Chung C.L."/>
            <person name="Lee T.J."/>
            <person name="Akiba M."/>
            <person name="Lee H.H."/>
            <person name="Kuo T.H."/>
            <person name="Liu D."/>
            <person name="Ke H.M."/>
            <person name="Yokoi T."/>
            <person name="Roa M.B."/>
            <person name="Lu M.J."/>
            <person name="Chang Y.Y."/>
            <person name="Ann P.J."/>
            <person name="Tsai J.N."/>
            <person name="Chen C.Y."/>
            <person name="Tzean S.S."/>
            <person name="Ota Y."/>
            <person name="Hattori T."/>
            <person name="Sahashi N."/>
            <person name="Liou R.F."/>
            <person name="Kikuchi T."/>
            <person name="Tsai I.J."/>
        </authorList>
    </citation>
    <scope>NUCLEOTIDE SEQUENCE [LARGE SCALE GENOMIC DNA]</scope>
    <source>
        <strain evidence="11 12">FFPRI411160</strain>
    </source>
</reference>
<comment type="caution">
    <text evidence="7">Lacks conserved residue(s) required for the propagation of feature annotation.</text>
</comment>
<keyword evidence="6 7" id="KW-0175">Coiled coil</keyword>
<comment type="subcellular location">
    <subcellularLocation>
        <location evidence="1 7">Cytoplasm</location>
    </subcellularLocation>
</comment>
<accession>A0A286U8D3</accession>
<evidence type="ECO:0000256" key="3">
    <source>
        <dbReference type="ARBA" id="ARBA00022664"/>
    </source>
</evidence>
<dbReference type="PANTHER" id="PTHR12272:SF11">
    <property type="entry name" value="PAN2-PAN3 DEADENYLATION COMPLEX SUBUNIT PAN3"/>
    <property type="match status" value="1"/>
</dbReference>
<dbReference type="InterPro" id="IPR041332">
    <property type="entry name" value="Pan3_CK"/>
</dbReference>
<dbReference type="GO" id="GO:0000289">
    <property type="term" value="P:nuclear-transcribed mRNA poly(A) tail shortening"/>
    <property type="evidence" value="ECO:0007669"/>
    <property type="project" value="UniProtKB-UniRule"/>
</dbReference>
<dbReference type="Gene3D" id="1.10.287.3700">
    <property type="match status" value="1"/>
</dbReference>
<dbReference type="InterPro" id="IPR030844">
    <property type="entry name" value="PAN3"/>
</dbReference>
<dbReference type="GO" id="GO:0008270">
    <property type="term" value="F:zinc ion binding"/>
    <property type="evidence" value="ECO:0007669"/>
    <property type="project" value="UniProtKB-KW"/>
</dbReference>
<dbReference type="Gene3D" id="1.10.510.10">
    <property type="entry name" value="Transferase(Phosphotransferase) domain 1"/>
    <property type="match status" value="1"/>
</dbReference>
<evidence type="ECO:0000256" key="8">
    <source>
        <dbReference type="PROSITE-ProRule" id="PRU00723"/>
    </source>
</evidence>
<evidence type="ECO:0000313" key="12">
    <source>
        <dbReference type="Proteomes" id="UP000217199"/>
    </source>
</evidence>
<feature type="compositionally biased region" description="Polar residues" evidence="9">
    <location>
        <begin position="154"/>
        <end position="164"/>
    </location>
</feature>
<keyword evidence="12" id="KW-1185">Reference proteome</keyword>
<comment type="domain">
    <text evidence="7">The pseudokinase domain, the coiled-coil (CC), and C-terminal knob domain (CK) form a structural unit (PKC) that forms an extensive high-affinity interaction surface for PAN2.</text>
</comment>
<dbReference type="GO" id="GO:0008143">
    <property type="term" value="F:poly(A) binding"/>
    <property type="evidence" value="ECO:0007669"/>
    <property type="project" value="TreeGrafter"/>
</dbReference>
<evidence type="ECO:0000256" key="9">
    <source>
        <dbReference type="SAM" id="MobiDB-lite"/>
    </source>
</evidence>
<dbReference type="FunFam" id="1.10.287.3700:FF:000001">
    <property type="entry name" value="PAN2-PAN3 deadenylation complex subunit PAN3"/>
    <property type="match status" value="1"/>
</dbReference>
<evidence type="ECO:0000256" key="1">
    <source>
        <dbReference type="ARBA" id="ARBA00004496"/>
    </source>
</evidence>
<comment type="domain">
    <text evidence="7">Contains a pseudokinase domain. The protein kinase domain is predicted to be catalytically inactive because some of the residues important for catalytic activity are substituted and it lacks the equivalent of the binding site for a peptide substrate. However, it has retained an ATP-binding site and ATP-binding is required for mRNA degradation, stimulating the activity of the PAN2 nuclease in vitro. The nucleotide-binding site is juxtaposed to the RNase active site of PAN2 in the complex and may actually bind nucleosides of a poly(A) RNA rather than ATP, feeding the poly(A)-tail to the active site of the deadenylase and thus increasing the efficiency with which this distributive enzyme degrades oligo(A) RNAs.</text>
</comment>
<feature type="region of interest" description="Knob domain" evidence="7">
    <location>
        <begin position="630"/>
        <end position="723"/>
    </location>
</feature>
<dbReference type="Pfam" id="PF25586">
    <property type="entry name" value="zf-CCCH_PAN3"/>
    <property type="match status" value="1"/>
</dbReference>
<feature type="compositionally biased region" description="Low complexity" evidence="9">
    <location>
        <begin position="22"/>
        <end position="39"/>
    </location>
</feature>
<dbReference type="PROSITE" id="PS50103">
    <property type="entry name" value="ZF_C3H1"/>
    <property type="match status" value="1"/>
</dbReference>
<protein>
    <recommendedName>
        <fullName evidence="7">PAN2-PAN3 deadenylation complex subunit PAN3</fullName>
    </recommendedName>
    <alternativeName>
        <fullName evidence="7">PAB1P-dependent poly(A)-specific ribonuclease</fullName>
    </alternativeName>
    <alternativeName>
        <fullName evidence="7">Poly(A)-nuclease deadenylation complex subunit 3</fullName>
        <shortName evidence="7">PAN deadenylation complex subunit 3</shortName>
    </alternativeName>
</protein>
<keyword evidence="4 7" id="KW-0547">Nucleotide-binding</keyword>
<evidence type="ECO:0000256" key="7">
    <source>
        <dbReference type="HAMAP-Rule" id="MF_03181"/>
    </source>
</evidence>
<dbReference type="Proteomes" id="UP000217199">
    <property type="component" value="Unassembled WGS sequence"/>
</dbReference>
<keyword evidence="3 7" id="KW-0507">mRNA processing</keyword>
<dbReference type="GO" id="GO:0006397">
    <property type="term" value="P:mRNA processing"/>
    <property type="evidence" value="ECO:0007669"/>
    <property type="project" value="UniProtKB-KW"/>
</dbReference>
<dbReference type="InterPro" id="IPR000571">
    <property type="entry name" value="Znf_CCCH"/>
</dbReference>
<dbReference type="AlphaFoldDB" id="A0A286U8D3"/>
<comment type="caution">
    <text evidence="11">The sequence shown here is derived from an EMBL/GenBank/DDBJ whole genome shotgun (WGS) entry which is preliminary data.</text>
</comment>
<keyword evidence="8" id="KW-0479">Metal-binding</keyword>
<dbReference type="InParanoid" id="A0A286U8D3"/>
<feature type="region of interest" description="Disordered" evidence="9">
    <location>
        <begin position="143"/>
        <end position="164"/>
    </location>
</feature>
<evidence type="ECO:0000259" key="10">
    <source>
        <dbReference type="PROSITE" id="PS50103"/>
    </source>
</evidence>
<dbReference type="PANTHER" id="PTHR12272">
    <property type="entry name" value="DEADENYLATION COMPLEX SUBUNIT PAN3"/>
    <property type="match status" value="1"/>
</dbReference>
<feature type="region of interest" description="Disordered" evidence="9">
    <location>
        <begin position="16"/>
        <end position="56"/>
    </location>
</feature>
<comment type="similarity">
    <text evidence="7">Belongs to the protein kinase superfamily. PAN3 family.</text>
</comment>
<keyword evidence="8" id="KW-0863">Zinc-finger</keyword>
<sequence length="723" mass="79751">MDAFFAAPQTRNAAVKIVAPPSQHQDSRQQSNSSSSSFYSEKKSGAGAFSPKKDTTQRQCRNIMIHGFCKYEGKGCMYHHPPKEEPVPVPLPEQDTLEHNQVDFNDNGAGVGNTSLSFPLQAVNAPVFVPRTLTSPQRGERIATVYTPPPYSGADTSYDASENSPTNVVHAHGSTMMEGLSHQMDQLVFGDYDLHGLDEHMLAAAQHQQDYDTLPPVDPFYQPQPFIRHSLNYHLYTLPTPTTPGRKFFISDHIREDLLRRSEQVHTGPAAPGSLPEEVQGYHSLVPLEVDKKKVGSGGSGSGIGSGIGGGLGGGRTADGGGGMGGGWPSMSYKAIKSEDGRAYVLRRIENFRLMNEQAFSVIEKWTKIRHPGIVAIHEAFTTRAFGDNSLVVVYDYHPNALTLAELHFYQQGFRANGSSTSNSSGFSRGSQNYNQPGSGIGAGVGAGAGGGAAGRLERIPEQTLWSYIFQIASAMRAVHEAGFAVRMVDASKILWTGQNRVRISSCAVFDILLYETRQEPLLLQQEDMIMFAKLIMSLACSNPSAVRDVHKSLDHVHRFYPGNIKDVIHYLMKTPGPMKNINGLFETFGGKLVLELDAAHGTIDKLEGELMGELENARLVRLLCKFGFINERPEFDRDPRWSETGDRYIIKLFRDYVFHSVDENGNPVVNLAHVLTNLNKLDVGSEERLMLVSRDEQSCLVVTYREIKKCIDDAFGDLTRNR</sequence>
<dbReference type="Pfam" id="PF18101">
    <property type="entry name" value="Pan3_CK"/>
    <property type="match status" value="1"/>
</dbReference>
<keyword evidence="5 7" id="KW-0067">ATP-binding</keyword>
<dbReference type="OrthoDB" id="204958at2759"/>
<dbReference type="GO" id="GO:0005524">
    <property type="term" value="F:ATP binding"/>
    <property type="evidence" value="ECO:0007669"/>
    <property type="project" value="UniProtKB-UniRule"/>
</dbReference>
<comment type="function">
    <text evidence="7">Regulatory subunit of the poly(A)-nuclease (PAN) deadenylation complex, one of two cytoplasmic mRNA deadenylases involved in mRNA turnover. PAN specifically shortens poly(A) tails of RNA and the activity is stimulated by poly(A)-binding protein PAB1. PAN deadenylation is followed by rapid degradation of the shortened mRNA tails by the CCR4-NOT complex. Deadenylated mRNAs are then degraded by two alternative mechanisms, namely exosome-mediated 3'-5' exonucleolytic degradation, or deadenlyation-dependent mRNA decaping and subsequent 5'-3' exonucleolytic degradation by XRN1. May also be involved in post-transcriptional maturation of mRNA poly(A) tails. PAN3 acts as a positive regulator for PAN activity, recruiting the catalytic subunit PAN2 to mRNA via its interaction with RNA and with PAB1.</text>
</comment>
<name>A0A286U8D3_9AGAM</name>
<dbReference type="SUPFAM" id="SSF56112">
    <property type="entry name" value="Protein kinase-like (PK-like)"/>
    <property type="match status" value="1"/>
</dbReference>
<gene>
    <name evidence="7" type="primary">PAN3</name>
    <name evidence="11" type="ORF">PNOK_0868900</name>
</gene>
<comment type="domain">
    <text evidence="7">The N-terminal zinc finger binds to poly(A) RNA.</text>
</comment>
<evidence type="ECO:0000256" key="5">
    <source>
        <dbReference type="ARBA" id="ARBA00022840"/>
    </source>
</evidence>
<feature type="binding site" evidence="7">
    <location>
        <begin position="396"/>
        <end position="403"/>
    </location>
    <ligand>
        <name>ATP</name>
        <dbReference type="ChEBI" id="CHEBI:30616"/>
    </ligand>
</feature>
<organism evidence="11 12">
    <name type="scientific">Pyrrhoderma noxium</name>
    <dbReference type="NCBI Taxonomy" id="2282107"/>
    <lineage>
        <taxon>Eukaryota</taxon>
        <taxon>Fungi</taxon>
        <taxon>Dikarya</taxon>
        <taxon>Basidiomycota</taxon>
        <taxon>Agaricomycotina</taxon>
        <taxon>Agaricomycetes</taxon>
        <taxon>Hymenochaetales</taxon>
        <taxon>Hymenochaetaceae</taxon>
        <taxon>Pyrrhoderma</taxon>
    </lineage>
</organism>
<feature type="domain" description="C3H1-type" evidence="10">
    <location>
        <begin position="54"/>
        <end position="83"/>
    </location>
</feature>
<keyword evidence="8" id="KW-0862">Zinc</keyword>
<proteinExistence type="inferred from homology"/>
<dbReference type="STRING" id="2282107.A0A286U8D3"/>
<dbReference type="InterPro" id="IPR011009">
    <property type="entry name" value="Kinase-like_dom_sf"/>
</dbReference>